<dbReference type="PROSITE" id="PS51918">
    <property type="entry name" value="RADICAL_SAM"/>
    <property type="match status" value="1"/>
</dbReference>
<keyword evidence="3" id="KW-1185">Reference proteome</keyword>
<dbReference type="AlphaFoldDB" id="A0A919BQQ1"/>
<protein>
    <recommendedName>
        <fullName evidence="1">Radical SAM core domain-containing protein</fullName>
    </recommendedName>
</protein>
<dbReference type="SMART" id="SM00729">
    <property type="entry name" value="Elp3"/>
    <property type="match status" value="1"/>
</dbReference>
<reference evidence="2" key="2">
    <citation type="submission" date="2020-09" db="EMBL/GenBank/DDBJ databases">
        <authorList>
            <person name="Sun Q."/>
            <person name="Ohkuma M."/>
        </authorList>
    </citation>
    <scope>NUCLEOTIDE SEQUENCE</scope>
    <source>
        <strain evidence="2">JCM 4122</strain>
    </source>
</reference>
<dbReference type="InterPro" id="IPR006638">
    <property type="entry name" value="Elp3/MiaA/NifB-like_rSAM"/>
</dbReference>
<dbReference type="Pfam" id="PF19864">
    <property type="entry name" value="Radical_SAM_N2"/>
    <property type="match status" value="1"/>
</dbReference>
<dbReference type="InterPro" id="IPR058240">
    <property type="entry name" value="rSAM_sf"/>
</dbReference>
<dbReference type="InterPro" id="IPR007197">
    <property type="entry name" value="rSAM"/>
</dbReference>
<proteinExistence type="predicted"/>
<reference evidence="2" key="1">
    <citation type="journal article" date="2014" name="Int. J. Syst. Evol. Microbiol.">
        <title>Complete genome sequence of Corynebacterium casei LMG S-19264T (=DSM 44701T), isolated from a smear-ripened cheese.</title>
        <authorList>
            <consortium name="US DOE Joint Genome Institute (JGI-PGF)"/>
            <person name="Walter F."/>
            <person name="Albersmeier A."/>
            <person name="Kalinowski J."/>
            <person name="Ruckert C."/>
        </authorList>
    </citation>
    <scope>NUCLEOTIDE SEQUENCE</scope>
    <source>
        <strain evidence="2">JCM 4122</strain>
    </source>
</reference>
<dbReference type="InterPro" id="IPR045784">
    <property type="entry name" value="Radical_SAM_N2"/>
</dbReference>
<sequence length="599" mass="64637">MSLLTQETARIRADEIFLADPYEPKDPAGRLRVVLAMPYGHAYSLMCSGPMALYDLINRDPGVPAVAERAVEYEGLVRDGARLRPPAGEAYRSIESAAPVAGADVLGVSVTHAGGLHQVLRLLDLAGIPRRAADRVPGRHPLVVGGGPGLTNPEPLAAYLDAVALGEAERSVPELLRVAHAHRLDPGPVPLHQQLARIPGLYVPAAYEHDPAPGGGVAAVRPVAPTVPDRVHAPYLSVAELPAAHFCSPVSDGSTAVITPVLGCLHDCHFCTLGVPDFRQAPLDLLTGYIDRLEAHGIRQIIISAPTFTQYRHKQALLEHIRAYADRAAAKGEKVTAIIGSVRADEITADYLTALRELGDFGHLFTELALDRPRGIVTIAPEFAAPDLVALYGKTLKRERVDKAIDLCRTSGHVSAVMLYFIVGAPGETAADRHAIADYARDVRTRLGDGDTAVIVKLTQFQPTPGTLGQRLAMADPDTVQEYVRQITETLRDLVGPAAFGRHYRVEGPSAARMHLEAVCLRGDWRVGHVLEDLYDTGTDPATITRGRLAAALAAHGLDYDHHLRHMDEPVLPWHTVDSVNRDAEQQLANALAKREARP</sequence>
<dbReference type="InterPro" id="IPR023404">
    <property type="entry name" value="rSAM_horseshoe"/>
</dbReference>
<evidence type="ECO:0000313" key="2">
    <source>
        <dbReference type="EMBL" id="GHG05816.1"/>
    </source>
</evidence>
<dbReference type="GO" id="GO:0003824">
    <property type="term" value="F:catalytic activity"/>
    <property type="evidence" value="ECO:0007669"/>
    <property type="project" value="InterPro"/>
</dbReference>
<dbReference type="RefSeq" id="WP_190042505.1">
    <property type="nucleotide sequence ID" value="NZ_BNBE01000002.1"/>
</dbReference>
<dbReference type="PANTHER" id="PTHR42731:SF1">
    <property type="entry name" value="RADICAL SAM DOMAIN PROTEIN"/>
    <property type="match status" value="1"/>
</dbReference>
<evidence type="ECO:0000259" key="1">
    <source>
        <dbReference type="PROSITE" id="PS51918"/>
    </source>
</evidence>
<dbReference type="GO" id="GO:0051536">
    <property type="term" value="F:iron-sulfur cluster binding"/>
    <property type="evidence" value="ECO:0007669"/>
    <property type="project" value="InterPro"/>
</dbReference>
<evidence type="ECO:0000313" key="3">
    <source>
        <dbReference type="Proteomes" id="UP000632849"/>
    </source>
</evidence>
<dbReference type="Pfam" id="PF04055">
    <property type="entry name" value="Radical_SAM"/>
    <property type="match status" value="1"/>
</dbReference>
<dbReference type="PANTHER" id="PTHR42731">
    <property type="entry name" value="SLL1084 PROTEIN"/>
    <property type="match status" value="1"/>
</dbReference>
<dbReference type="Proteomes" id="UP000632849">
    <property type="component" value="Unassembled WGS sequence"/>
</dbReference>
<dbReference type="SFLD" id="SFLDS00029">
    <property type="entry name" value="Radical_SAM"/>
    <property type="match status" value="1"/>
</dbReference>
<dbReference type="SUPFAM" id="SSF102114">
    <property type="entry name" value="Radical SAM enzymes"/>
    <property type="match status" value="1"/>
</dbReference>
<accession>A0A919BQQ1</accession>
<dbReference type="Gene3D" id="3.80.30.20">
    <property type="entry name" value="tm_1862 like domain"/>
    <property type="match status" value="1"/>
</dbReference>
<feature type="domain" description="Radical SAM core" evidence="1">
    <location>
        <begin position="250"/>
        <end position="498"/>
    </location>
</feature>
<dbReference type="SFLD" id="SFLDG01082">
    <property type="entry name" value="B12-binding_domain_containing"/>
    <property type="match status" value="1"/>
</dbReference>
<comment type="caution">
    <text evidence="2">The sequence shown here is derived from an EMBL/GenBank/DDBJ whole genome shotgun (WGS) entry which is preliminary data.</text>
</comment>
<dbReference type="EMBL" id="BNBE01000002">
    <property type="protein sequence ID" value="GHG05816.1"/>
    <property type="molecule type" value="Genomic_DNA"/>
</dbReference>
<gene>
    <name evidence="2" type="ORF">GCM10017667_40970</name>
</gene>
<name>A0A919BQQ1_STRFL</name>
<organism evidence="2 3">
    <name type="scientific">Streptomyces filamentosus</name>
    <name type="common">Streptomyces roseosporus</name>
    <dbReference type="NCBI Taxonomy" id="67294"/>
    <lineage>
        <taxon>Bacteria</taxon>
        <taxon>Bacillati</taxon>
        <taxon>Actinomycetota</taxon>
        <taxon>Actinomycetes</taxon>
        <taxon>Kitasatosporales</taxon>
        <taxon>Streptomycetaceae</taxon>
        <taxon>Streptomyces</taxon>
    </lineage>
</organism>